<protein>
    <recommendedName>
        <fullName evidence="2">START domain-containing protein</fullName>
    </recommendedName>
</protein>
<feature type="compositionally biased region" description="Polar residues" evidence="1">
    <location>
        <begin position="1390"/>
        <end position="1402"/>
    </location>
</feature>
<feature type="domain" description="START" evidence="2">
    <location>
        <begin position="491"/>
        <end position="659"/>
    </location>
</feature>
<feature type="region of interest" description="Disordered" evidence="1">
    <location>
        <begin position="1189"/>
        <end position="1208"/>
    </location>
</feature>
<dbReference type="CDD" id="cd00177">
    <property type="entry name" value="START"/>
    <property type="match status" value="1"/>
</dbReference>
<evidence type="ECO:0000313" key="4">
    <source>
        <dbReference type="Proteomes" id="UP000807306"/>
    </source>
</evidence>
<feature type="region of interest" description="Disordered" evidence="1">
    <location>
        <begin position="849"/>
        <end position="879"/>
    </location>
</feature>
<feature type="region of interest" description="Disordered" evidence="1">
    <location>
        <begin position="1518"/>
        <end position="1572"/>
    </location>
</feature>
<proteinExistence type="predicted"/>
<dbReference type="SUPFAM" id="SSF55961">
    <property type="entry name" value="Bet v1-like"/>
    <property type="match status" value="3"/>
</dbReference>
<feature type="compositionally biased region" description="Polar residues" evidence="1">
    <location>
        <begin position="1295"/>
        <end position="1304"/>
    </location>
</feature>
<feature type="compositionally biased region" description="Polar residues" evidence="1">
    <location>
        <begin position="1332"/>
        <end position="1346"/>
    </location>
</feature>
<dbReference type="GO" id="GO:0005737">
    <property type="term" value="C:cytoplasm"/>
    <property type="evidence" value="ECO:0007669"/>
    <property type="project" value="UniProtKB-ARBA"/>
</dbReference>
<dbReference type="OrthoDB" id="196858at2759"/>
<organism evidence="3 4">
    <name type="scientific">Crepidotus variabilis</name>
    <dbReference type="NCBI Taxonomy" id="179855"/>
    <lineage>
        <taxon>Eukaryota</taxon>
        <taxon>Fungi</taxon>
        <taxon>Dikarya</taxon>
        <taxon>Basidiomycota</taxon>
        <taxon>Agaricomycotina</taxon>
        <taxon>Agaricomycetes</taxon>
        <taxon>Agaricomycetidae</taxon>
        <taxon>Agaricales</taxon>
        <taxon>Agaricineae</taxon>
        <taxon>Crepidotaceae</taxon>
        <taxon>Crepidotus</taxon>
    </lineage>
</organism>
<sequence>MSDGSRQSWYSALNEAEVQFRQLLTSSSGDWKRLSSSVDSASSKQKGKTKATSAPELSDVVVHRSSTKGGEEVYRVVLDVPTGDEQVSLEPWKAVLTTPELRQEWDPAVEDAHLVEVFDHITRICKTNYTLGWPANPRDSITISRAFQDASTLIDITTSLPRSSDEPAYLRPSPPFIRSHVFLFAWCIQYSQPLPISPTDTKKSPSGGRIRITCFWQHDLKALWGFGLSTSALIQQLSTMTLSLYKSVLKRGGRVAKLIGYGNGISIERVRYQIDREALTLEYAIIPEDDDHHDFVLQGMDEVHALREQRRLTRSIECVLPMLEGWDVQVTLKGSSDEVESLPWSANAMRSNSTSSTTLPPDQILLRITHAALSDNDAVLKVKIVIEVSGGTRGLRMNGLATPIVDLEERNPTSRSIPQRILQDVASAVDLSFQSSTSSVGAVSMASSTSSQPLLRPPTDRTPAAEKSILSKVRRNYIYFSSLLQEPEAKWRRTTEARGVSITQLDSIDPTLVVYRAEATFVGVNLWDLYAAVVTPGARVFWDKQHDDGVLLEDVNELTELWHYKTKPAWPVTGRDSVVLKTVYKSPTTIHVFCFSADDPHLFPHIPPPDPTVIRTQVDLQGWAIESLSPTTTLLTLLEQSDPKGWTGKTSIPTQMINTLAGIGEFAIKCGGPPFVTRLSGAKADEIKYDHEKGNFKVQYEPSLKRRLNHSSDGTEDGDDGSMPSIELELRCDIDTWGASLDIVVDPPPQTITCLRRHRLSTEGGGLWLTLSHDSIMMDDERMLTLVRRAPGKERGLVMVNGAKVPVDVEELPEQELKALARQKRVKPPRIPLDQPPVMGVIRRRKAEWNGAENSENASPSGSPTSESNGSSNSAWASAPKISSPLSRFWTYAIDQATATTQQAVAAIAPATYAAGTPMLDPSKLPMQYVLEALAWTQEFNSKPQPPDGWMIVNDKALVVQKKLIPEISPYIPVHKVIKVIEGVSAEELASVISEYDCRRKWDEKYDSAQVLESYGGQARTAFLVAKGTFPFRDRGFYVASVVARPFLSISNSSTFSRRNTMDVTDHSPSARNTIFCISASFSPESAKAFAAEKYNPYALPIGRVYLDAWILETLDPYTTENYAIPSTRCTRLVAVDYAGSVPAAFNSTINVTLAKTVLSVEAYMKNYVKASLPITRLPAPGLVISDKRPEEQHGAASSTGSGSGGLSDAGIVVSAPFMAWRLRKRDENRVLIDTRFDVEKVVYKSSVLVQLPSRVSTTTPAVTPGVSAPVISRREASNATVVPGSPKNEIDDPNNVQSNTTTPRHSKAAKSPSPIRRQRELSGQPLPEVPTSASSDSQVYPSTPMHSMPGSIMTPGLPSNATFPSSTSPNGISGLPTPSSGSLPPISGHTSSASLGRSTASALMKSISPPRSSTTFVGFSSSPPPRVRQRAASSGSGTLHYSPPQSFVYPEGIRGRTTSGVFGASAREPKNRMGAAGDLVVMEVVVDSKMFERSDKEKGKEREGKYMYAVDVRARKTRRGAGKEGKTTAITLEGLERTLSTGSTTTTTSGTAASTTASSPTSTSSSTLSSTSEDLDLPFIYTLHTVPSYPLHSSGLSGGPPSRHLLRLTLPTAQYLVGSVWDPLVGKMREGPKKPAWMKILEGEDDEDELEDKKDGVEDSKESGEKQPRDPKGRGIVVDVVVKPWEEKETTGLVRKSSKDGKSMKPPIVLVDGKEVAVMGEKESLSSLGREDLLDDRVGRMGVLSRVPNESEPLPGDLKTPIAVAGDLLLSSTLSAAGLKSSSSLQSQNHSAENGLGKGIGASGSSAVRILSLTFALGVPCGSTKLVLLT</sequence>
<feature type="compositionally biased region" description="Low complexity" evidence="1">
    <location>
        <begin position="1372"/>
        <end position="1389"/>
    </location>
</feature>
<evidence type="ECO:0000313" key="3">
    <source>
        <dbReference type="EMBL" id="KAF9528945.1"/>
    </source>
</evidence>
<feature type="compositionally biased region" description="Low complexity" evidence="1">
    <location>
        <begin position="857"/>
        <end position="879"/>
    </location>
</feature>
<evidence type="ECO:0000256" key="1">
    <source>
        <dbReference type="SAM" id="MobiDB-lite"/>
    </source>
</evidence>
<dbReference type="InterPro" id="IPR051213">
    <property type="entry name" value="START_lipid_transfer"/>
</dbReference>
<feature type="compositionally biased region" description="Polar residues" evidence="1">
    <location>
        <begin position="1432"/>
        <end position="1446"/>
    </location>
</feature>
<feature type="region of interest" description="Disordered" evidence="1">
    <location>
        <begin position="1275"/>
        <end position="1453"/>
    </location>
</feature>
<evidence type="ECO:0000259" key="2">
    <source>
        <dbReference type="PROSITE" id="PS50848"/>
    </source>
</evidence>
<dbReference type="GO" id="GO:0008289">
    <property type="term" value="F:lipid binding"/>
    <property type="evidence" value="ECO:0007669"/>
    <property type="project" value="InterPro"/>
</dbReference>
<dbReference type="Pfam" id="PF01852">
    <property type="entry name" value="START"/>
    <property type="match status" value="1"/>
</dbReference>
<feature type="compositionally biased region" description="Polar residues" evidence="1">
    <location>
        <begin position="1410"/>
        <end position="1422"/>
    </location>
</feature>
<dbReference type="InterPro" id="IPR002913">
    <property type="entry name" value="START_lipid-bd_dom"/>
</dbReference>
<dbReference type="PANTHER" id="PTHR19308">
    <property type="entry name" value="PHOSPHATIDYLCHOLINE TRANSFER PROTEIN"/>
    <property type="match status" value="1"/>
</dbReference>
<reference evidence="3" key="1">
    <citation type="submission" date="2020-11" db="EMBL/GenBank/DDBJ databases">
        <authorList>
            <consortium name="DOE Joint Genome Institute"/>
            <person name="Ahrendt S."/>
            <person name="Riley R."/>
            <person name="Andreopoulos W."/>
            <person name="Labutti K."/>
            <person name="Pangilinan J."/>
            <person name="Ruiz-Duenas F.J."/>
            <person name="Barrasa J.M."/>
            <person name="Sanchez-Garcia M."/>
            <person name="Camarero S."/>
            <person name="Miyauchi S."/>
            <person name="Serrano A."/>
            <person name="Linde D."/>
            <person name="Babiker R."/>
            <person name="Drula E."/>
            <person name="Ayuso-Fernandez I."/>
            <person name="Pacheco R."/>
            <person name="Padilla G."/>
            <person name="Ferreira P."/>
            <person name="Barriuso J."/>
            <person name="Kellner H."/>
            <person name="Castanera R."/>
            <person name="Alfaro M."/>
            <person name="Ramirez L."/>
            <person name="Pisabarro A.G."/>
            <person name="Kuo A."/>
            <person name="Tritt A."/>
            <person name="Lipzen A."/>
            <person name="He G."/>
            <person name="Yan M."/>
            <person name="Ng V."/>
            <person name="Cullen D."/>
            <person name="Martin F."/>
            <person name="Rosso M.-N."/>
            <person name="Henrissat B."/>
            <person name="Hibbett D."/>
            <person name="Martinez A.T."/>
            <person name="Grigoriev I.V."/>
        </authorList>
    </citation>
    <scope>NUCLEOTIDE SEQUENCE</scope>
    <source>
        <strain evidence="3">CBS 506.95</strain>
    </source>
</reference>
<feature type="compositionally biased region" description="Polar residues" evidence="1">
    <location>
        <begin position="1358"/>
        <end position="1371"/>
    </location>
</feature>
<feature type="region of interest" description="Disordered" evidence="1">
    <location>
        <begin position="700"/>
        <end position="724"/>
    </location>
</feature>
<gene>
    <name evidence="3" type="ORF">CPB83DRAFT_290911</name>
</gene>
<comment type="caution">
    <text evidence="3">The sequence shown here is derived from an EMBL/GenBank/DDBJ whole genome shotgun (WGS) entry which is preliminary data.</text>
</comment>
<feature type="region of interest" description="Disordered" evidence="1">
    <location>
        <begin position="26"/>
        <end position="57"/>
    </location>
</feature>
<feature type="region of interest" description="Disordered" evidence="1">
    <location>
        <begin position="447"/>
        <end position="466"/>
    </location>
</feature>
<keyword evidence="4" id="KW-1185">Reference proteome</keyword>
<name>A0A9P6EH44_9AGAR</name>
<feature type="compositionally biased region" description="Basic and acidic residues" evidence="1">
    <location>
        <begin position="1652"/>
        <end position="1674"/>
    </location>
</feature>
<dbReference type="PROSITE" id="PS50848">
    <property type="entry name" value="START"/>
    <property type="match status" value="2"/>
</dbReference>
<dbReference type="Proteomes" id="UP000807306">
    <property type="component" value="Unassembled WGS sequence"/>
</dbReference>
<dbReference type="EMBL" id="MU157849">
    <property type="protein sequence ID" value="KAF9528945.1"/>
    <property type="molecule type" value="Genomic_DNA"/>
</dbReference>
<feature type="domain" description="START" evidence="2">
    <location>
        <begin position="948"/>
        <end position="1155"/>
    </location>
</feature>
<feature type="compositionally biased region" description="Low complexity" evidence="1">
    <location>
        <begin position="1539"/>
        <end position="1572"/>
    </location>
</feature>
<dbReference type="InterPro" id="IPR023393">
    <property type="entry name" value="START-like_dom_sf"/>
</dbReference>
<dbReference type="Gene3D" id="3.30.530.20">
    <property type="match status" value="3"/>
</dbReference>
<dbReference type="PANTHER" id="PTHR19308:SF54">
    <property type="entry name" value="START DOMAIN-CONTAINING PROTEIN"/>
    <property type="match status" value="1"/>
</dbReference>
<feature type="region of interest" description="Disordered" evidence="1">
    <location>
        <begin position="1643"/>
        <end position="1675"/>
    </location>
</feature>
<accession>A0A9P6EH44</accession>